<evidence type="ECO:0000313" key="2">
    <source>
        <dbReference type="Proteomes" id="UP000588369"/>
    </source>
</evidence>
<evidence type="ECO:0000313" key="1">
    <source>
        <dbReference type="EMBL" id="NME61905.1"/>
    </source>
</evidence>
<protein>
    <submittedName>
        <fullName evidence="1">Uncharacterized protein</fullName>
    </submittedName>
</protein>
<proteinExistence type="predicted"/>
<accession>A0A7X9RMJ9</accession>
<comment type="caution">
    <text evidence="1">The sequence shown here is derived from an EMBL/GenBank/DDBJ whole genome shotgun (WGS) entry which is preliminary data.</text>
</comment>
<organism evidence="1 2">
    <name type="scientific">Bifidobacterium thermophilum</name>
    <dbReference type="NCBI Taxonomy" id="33905"/>
    <lineage>
        <taxon>Bacteria</taxon>
        <taxon>Bacillati</taxon>
        <taxon>Actinomycetota</taxon>
        <taxon>Actinomycetes</taxon>
        <taxon>Bifidobacteriales</taxon>
        <taxon>Bifidobacteriaceae</taxon>
        <taxon>Bifidobacterium</taxon>
    </lineage>
</organism>
<dbReference type="Proteomes" id="UP000588369">
    <property type="component" value="Unassembled WGS sequence"/>
</dbReference>
<name>A0A7X9RMJ9_9BIFI</name>
<reference evidence="1 2" key="1">
    <citation type="submission" date="2020-04" db="EMBL/GenBank/DDBJ databases">
        <authorList>
            <person name="Hitch T.C.A."/>
            <person name="Wylensek D."/>
            <person name="Clavel T."/>
        </authorList>
    </citation>
    <scope>NUCLEOTIDE SEQUENCE [LARGE SCALE GENOMIC DNA]</scope>
    <source>
        <strain evidence="1 2">BSM-130-P53-3C</strain>
    </source>
</reference>
<dbReference type="RefSeq" id="WP_168984005.1">
    <property type="nucleotide sequence ID" value="NZ_JABAGI010000003.1"/>
</dbReference>
<sequence length="59" mass="6284">MDRNDRLVLVAAWLVLAAFAVIAVAGHVTGRLPQGLVDCATAWLAVGTPVIAWTTWRAV</sequence>
<gene>
    <name evidence="1" type="ORF">HF844_03675</name>
</gene>
<dbReference type="EMBL" id="JABAGI010000003">
    <property type="protein sequence ID" value="NME61905.1"/>
    <property type="molecule type" value="Genomic_DNA"/>
</dbReference>
<dbReference type="AlphaFoldDB" id="A0A7X9RMJ9"/>